<keyword evidence="2" id="KW-0732">Signal</keyword>
<sequence length="240" mass="24606">ERNEMMKNVVPALALGALFVLLAASHPLPEDPESEPVAETSQDDIAQAVKQVSGDGVASPGASVEAAAVETAVDAVPGEAAVEDARSAEGASEVAAVASGADGPLEVPLEAGAAAVPHVSGTVSGPRYEHESHQQAERKEAFNEAAQAAQQGSHAAESGEAFKKSEGFENQGGFRKQDGFSESSSNRYGSGFFQGNEGQHEFDRGDQQSFGVAGYGVHKSQAGVAGGPNYLELLKVGFVP</sequence>
<proteinExistence type="evidence at transcript level"/>
<name>A0A023G5P1_AMBTT</name>
<feature type="compositionally biased region" description="Low complexity" evidence="1">
    <location>
        <begin position="145"/>
        <end position="159"/>
    </location>
</feature>
<feature type="signal peptide" evidence="2">
    <location>
        <begin position="1"/>
        <end position="25"/>
    </location>
</feature>
<feature type="chain" id="PRO_5001521707" evidence="2">
    <location>
        <begin position="26"/>
        <end position="240"/>
    </location>
</feature>
<organism evidence="3">
    <name type="scientific">Amblyomma triste</name>
    <name type="common">Neotropical tick</name>
    <dbReference type="NCBI Taxonomy" id="251400"/>
    <lineage>
        <taxon>Eukaryota</taxon>
        <taxon>Metazoa</taxon>
        <taxon>Ecdysozoa</taxon>
        <taxon>Arthropoda</taxon>
        <taxon>Chelicerata</taxon>
        <taxon>Arachnida</taxon>
        <taxon>Acari</taxon>
        <taxon>Parasitiformes</taxon>
        <taxon>Ixodida</taxon>
        <taxon>Ixodoidea</taxon>
        <taxon>Ixodidae</taxon>
        <taxon>Amblyomminae</taxon>
        <taxon>Amblyomma</taxon>
    </lineage>
</organism>
<evidence type="ECO:0000313" key="3">
    <source>
        <dbReference type="EMBL" id="JAC28215.1"/>
    </source>
</evidence>
<accession>A0A023G5P1</accession>
<dbReference type="EMBL" id="GBBM01007203">
    <property type="protein sequence ID" value="JAC28215.1"/>
    <property type="molecule type" value="mRNA"/>
</dbReference>
<feature type="compositionally biased region" description="Basic and acidic residues" evidence="1">
    <location>
        <begin position="127"/>
        <end position="142"/>
    </location>
</feature>
<evidence type="ECO:0000256" key="1">
    <source>
        <dbReference type="SAM" id="MobiDB-lite"/>
    </source>
</evidence>
<evidence type="ECO:0000256" key="2">
    <source>
        <dbReference type="SAM" id="SignalP"/>
    </source>
</evidence>
<feature type="non-terminal residue" evidence="3">
    <location>
        <position position="1"/>
    </location>
</feature>
<feature type="region of interest" description="Disordered" evidence="1">
    <location>
        <begin position="120"/>
        <end position="207"/>
    </location>
</feature>
<protein>
    <submittedName>
        <fullName evidence="3">Putative large gyy 1</fullName>
    </submittedName>
</protein>
<reference evidence="3" key="1">
    <citation type="submission" date="2014-03" db="EMBL/GenBank/DDBJ databases">
        <title>The sialotranscriptome of Amblyomma triste, Amblyomma parvum and Amblyomma cajennense ticks, uncovered by 454-based RNA-seq.</title>
        <authorList>
            <person name="Garcia G.R."/>
            <person name="Gardinassi L.G."/>
            <person name="Ribeiro J.M."/>
            <person name="Anatriello E."/>
            <person name="Ferreira B.R."/>
            <person name="Moreira H.N."/>
            <person name="Mafra C."/>
            <person name="Olegario M.M."/>
            <person name="Szabo P.J."/>
            <person name="Miranda-Santos I.K."/>
            <person name="Maruyama S.R."/>
        </authorList>
    </citation>
    <scope>NUCLEOTIDE SEQUENCE</scope>
    <source>
        <strain evidence="3">Mato Grasso do Sul</strain>
        <tissue evidence="3">Salivary glands</tissue>
    </source>
</reference>
<dbReference type="AlphaFoldDB" id="A0A023G5P1"/>